<name>A0AAD2D8E0_EUPCR</name>
<proteinExistence type="predicted"/>
<keyword evidence="2" id="KW-1185">Reference proteome</keyword>
<dbReference type="EMBL" id="CAMPGE010027052">
    <property type="protein sequence ID" value="CAI2384712.1"/>
    <property type="molecule type" value="Genomic_DNA"/>
</dbReference>
<sequence>MINCLTNFYASIRNISKSANSASLEFKRAICLCRRSKGLNLKQEDFYKYFNILCCCIKLALPTMISDQICSGRNYGQSYQASTDLTENLSNTMLIKQRDFSLLMH</sequence>
<gene>
    <name evidence="1" type="ORF">ECRASSUSDP1_LOCUS26246</name>
</gene>
<dbReference type="AlphaFoldDB" id="A0AAD2D8E0"/>
<accession>A0AAD2D8E0</accession>
<evidence type="ECO:0000313" key="1">
    <source>
        <dbReference type="EMBL" id="CAI2384712.1"/>
    </source>
</evidence>
<reference evidence="1" key="1">
    <citation type="submission" date="2023-07" db="EMBL/GenBank/DDBJ databases">
        <authorList>
            <consortium name="AG Swart"/>
            <person name="Singh M."/>
            <person name="Singh A."/>
            <person name="Seah K."/>
            <person name="Emmerich C."/>
        </authorList>
    </citation>
    <scope>NUCLEOTIDE SEQUENCE</scope>
    <source>
        <strain evidence="1">DP1</strain>
    </source>
</reference>
<comment type="caution">
    <text evidence="1">The sequence shown here is derived from an EMBL/GenBank/DDBJ whole genome shotgun (WGS) entry which is preliminary data.</text>
</comment>
<organism evidence="1 2">
    <name type="scientific">Euplotes crassus</name>
    <dbReference type="NCBI Taxonomy" id="5936"/>
    <lineage>
        <taxon>Eukaryota</taxon>
        <taxon>Sar</taxon>
        <taxon>Alveolata</taxon>
        <taxon>Ciliophora</taxon>
        <taxon>Intramacronucleata</taxon>
        <taxon>Spirotrichea</taxon>
        <taxon>Hypotrichia</taxon>
        <taxon>Euplotida</taxon>
        <taxon>Euplotidae</taxon>
        <taxon>Moneuplotes</taxon>
    </lineage>
</organism>
<dbReference type="Proteomes" id="UP001295684">
    <property type="component" value="Unassembled WGS sequence"/>
</dbReference>
<protein>
    <submittedName>
        <fullName evidence="1">Uncharacterized protein</fullName>
    </submittedName>
</protein>
<evidence type="ECO:0000313" key="2">
    <source>
        <dbReference type="Proteomes" id="UP001295684"/>
    </source>
</evidence>